<name>A0A9P0F5J2_BEMTA</name>
<feature type="region of interest" description="Disordered" evidence="1">
    <location>
        <begin position="37"/>
        <end position="103"/>
    </location>
</feature>
<organism evidence="2 3">
    <name type="scientific">Bemisia tabaci</name>
    <name type="common">Sweetpotato whitefly</name>
    <name type="synonym">Aleurodes tabaci</name>
    <dbReference type="NCBI Taxonomy" id="7038"/>
    <lineage>
        <taxon>Eukaryota</taxon>
        <taxon>Metazoa</taxon>
        <taxon>Ecdysozoa</taxon>
        <taxon>Arthropoda</taxon>
        <taxon>Hexapoda</taxon>
        <taxon>Insecta</taxon>
        <taxon>Pterygota</taxon>
        <taxon>Neoptera</taxon>
        <taxon>Paraneoptera</taxon>
        <taxon>Hemiptera</taxon>
        <taxon>Sternorrhyncha</taxon>
        <taxon>Aleyrodoidea</taxon>
        <taxon>Aleyrodidae</taxon>
        <taxon>Aleyrodinae</taxon>
        <taxon>Bemisia</taxon>
    </lineage>
</organism>
<evidence type="ECO:0000313" key="3">
    <source>
        <dbReference type="Proteomes" id="UP001152759"/>
    </source>
</evidence>
<feature type="compositionally biased region" description="Low complexity" evidence="1">
    <location>
        <begin position="607"/>
        <end position="620"/>
    </location>
</feature>
<dbReference type="AlphaFoldDB" id="A0A9P0F5J2"/>
<dbReference type="KEGG" id="btab:109040770"/>
<feature type="compositionally biased region" description="Polar residues" evidence="1">
    <location>
        <begin position="826"/>
        <end position="836"/>
    </location>
</feature>
<feature type="compositionally biased region" description="Basic and acidic residues" evidence="1">
    <location>
        <begin position="37"/>
        <end position="48"/>
    </location>
</feature>
<evidence type="ECO:0000256" key="1">
    <source>
        <dbReference type="SAM" id="MobiDB-lite"/>
    </source>
</evidence>
<feature type="region of interest" description="Disordered" evidence="1">
    <location>
        <begin position="778"/>
        <end position="836"/>
    </location>
</feature>
<reference evidence="2" key="1">
    <citation type="submission" date="2021-12" db="EMBL/GenBank/DDBJ databases">
        <authorList>
            <person name="King R."/>
        </authorList>
    </citation>
    <scope>NUCLEOTIDE SEQUENCE</scope>
</reference>
<feature type="compositionally biased region" description="Polar residues" evidence="1">
    <location>
        <begin position="71"/>
        <end position="95"/>
    </location>
</feature>
<evidence type="ECO:0000313" key="2">
    <source>
        <dbReference type="EMBL" id="CAH0390610.1"/>
    </source>
</evidence>
<feature type="region of interest" description="Disordered" evidence="1">
    <location>
        <begin position="600"/>
        <end position="624"/>
    </location>
</feature>
<accession>A0A9P0F5J2</accession>
<feature type="compositionally biased region" description="Low complexity" evidence="1">
    <location>
        <begin position="778"/>
        <end position="790"/>
    </location>
</feature>
<feature type="region of interest" description="Disordered" evidence="1">
    <location>
        <begin position="119"/>
        <end position="158"/>
    </location>
</feature>
<feature type="compositionally biased region" description="Polar residues" evidence="1">
    <location>
        <begin position="144"/>
        <end position="158"/>
    </location>
</feature>
<feature type="region of interest" description="Disordered" evidence="1">
    <location>
        <begin position="741"/>
        <end position="760"/>
    </location>
</feature>
<sequence length="836" mass="91086">MATASQMDSDEEDVFWGPVTMKEIKLTFKKELEELNRRRSAEVKKTDADINNGTSYSLPKRLEDDRVSPVSHESTFLTTQRNHPQSNGHTITNHGDPQPEEETCFASTPQKLVNISGNGTSQHNKESTFNSSSTTPISSPIKENCSSTYTTPSLASQSRNDFDSSFASVASSFIDESDSPALEVASESFEKVDPKRYDARSINIPDVIGSHIQSSVSPLLSITEKLNLQPSEKNSPENILQDIDSISKNSLVPVKGVLPTPIIESKIDKMSTSSASLTTGNKVSQMNGVQNITSDCNLSDSSDKANRLSPKKELILGGGTAPQKFKSEDSQCVPCSAEEKLLNENGLSKVAKSRDLKMSSGSDSPASLKFQATDSPLKPFNISQFTEADLSDVSPPNFSVFDDSVMSVNQTQLPTLSKLKRTSEVPSRKLAGSNLPRFGLKLPQKKSIVNISVPEASVEQQNTNNFSNHITSPKASTSPKVLRNLGTQIPSIVDTKTGLNQCLPCGEKTPQKSISTSGKKEKFFKTPPSIKYSNSKLKQAFGKTSPFNPKFDRLSPSSVHMSTPSFSESIVEENGTCEKVVSEPKKKFFSGPHSLNLSSGPVRVKTPKIISPKSSSNSNTFKPHRFAKNDTLSSERNNSTVHSKIPAASIPRFFPRNVNITPSYRENLPNCSLKSEDLEISVAAYSSDSSLPLSEASFSSSNTVKTFGLSKSNTLSSERNNTSVRSKIPSASIPKFFPKVVTNTHPNQENLPNSTRKSEDLEKSVAFYSSDSSLPLSDASFNSSANSNKSRIGGIPKPKFFADLPKKQPTTRLPRLNDSSRIPKVSATNYFQKNSK</sequence>
<dbReference type="EMBL" id="OU963866">
    <property type="protein sequence ID" value="CAH0390610.1"/>
    <property type="molecule type" value="Genomic_DNA"/>
</dbReference>
<feature type="compositionally biased region" description="Polar residues" evidence="1">
    <location>
        <begin position="741"/>
        <end position="755"/>
    </location>
</feature>
<dbReference type="Proteomes" id="UP001152759">
    <property type="component" value="Chromosome 5"/>
</dbReference>
<keyword evidence="3" id="KW-1185">Reference proteome</keyword>
<gene>
    <name evidence="2" type="ORF">BEMITA_LOCUS9315</name>
</gene>
<feature type="compositionally biased region" description="Low complexity" evidence="1">
    <location>
        <begin position="131"/>
        <end position="141"/>
    </location>
</feature>
<feature type="compositionally biased region" description="Polar residues" evidence="1">
    <location>
        <begin position="119"/>
        <end position="130"/>
    </location>
</feature>
<proteinExistence type="predicted"/>
<protein>
    <submittedName>
        <fullName evidence="2">Uncharacterized protein</fullName>
    </submittedName>
</protein>